<dbReference type="AlphaFoldDB" id="B7FG66"/>
<dbReference type="EMBL" id="BT051021">
    <property type="protein sequence ID" value="ACJ83687.1"/>
    <property type="molecule type" value="mRNA"/>
</dbReference>
<feature type="non-terminal residue" evidence="1">
    <location>
        <position position="1"/>
    </location>
</feature>
<organism evidence="1">
    <name type="scientific">Medicago truncatula</name>
    <name type="common">Barrel medic</name>
    <name type="synonym">Medicago tribuloides</name>
    <dbReference type="NCBI Taxonomy" id="3880"/>
    <lineage>
        <taxon>Eukaryota</taxon>
        <taxon>Viridiplantae</taxon>
        <taxon>Streptophyta</taxon>
        <taxon>Embryophyta</taxon>
        <taxon>Tracheophyta</taxon>
        <taxon>Spermatophyta</taxon>
        <taxon>Magnoliopsida</taxon>
        <taxon>eudicotyledons</taxon>
        <taxon>Gunneridae</taxon>
        <taxon>Pentapetalae</taxon>
        <taxon>rosids</taxon>
        <taxon>fabids</taxon>
        <taxon>Fabales</taxon>
        <taxon>Fabaceae</taxon>
        <taxon>Papilionoideae</taxon>
        <taxon>50 kb inversion clade</taxon>
        <taxon>NPAAA clade</taxon>
        <taxon>Hologalegina</taxon>
        <taxon>IRL clade</taxon>
        <taxon>Trifolieae</taxon>
        <taxon>Medicago</taxon>
    </lineage>
</organism>
<name>B7FG66_MEDTR</name>
<evidence type="ECO:0000313" key="1">
    <source>
        <dbReference type="EMBL" id="ACJ83687.1"/>
    </source>
</evidence>
<protein>
    <submittedName>
        <fullName evidence="1">Uncharacterized protein</fullName>
    </submittedName>
</protein>
<accession>B7FG66</accession>
<sequence length="58" mass="6814">QLDNQNDRYPFVLINDHNHTNKENISHGIITSLATWYPFHLGHYNKTSKLKQKHNLAS</sequence>
<proteinExistence type="evidence at transcript level"/>
<reference evidence="1" key="1">
    <citation type="submission" date="2008-12" db="EMBL/GenBank/DDBJ databases">
        <title>Medicago truncatula full length cdna cloning project.</title>
        <authorList>
            <person name="Moskal W."/>
            <person name="Chan A."/>
            <person name="Cheung F."/>
            <person name="Xiao Y."/>
            <person name="Town C.D."/>
        </authorList>
    </citation>
    <scope>NUCLEOTIDE SEQUENCE</scope>
</reference>